<evidence type="ECO:0000256" key="1">
    <source>
        <dbReference type="SAM" id="MobiDB-lite"/>
    </source>
</evidence>
<comment type="caution">
    <text evidence="2">The sequence shown here is derived from an EMBL/GenBank/DDBJ whole genome shotgun (WGS) entry which is preliminary data.</text>
</comment>
<feature type="compositionally biased region" description="Polar residues" evidence="1">
    <location>
        <begin position="314"/>
        <end position="323"/>
    </location>
</feature>
<feature type="region of interest" description="Disordered" evidence="1">
    <location>
        <begin position="190"/>
        <end position="266"/>
    </location>
</feature>
<sequence length="370" mass="40593">MPTSIPHPEVAILPSLPPSPSFLEAVFSHPRPWSVSTQDIDLQGLRRFSTGSASSLFKGKGKQAMEVEDEEDEVDTQHDVSTHEAYPPTTDDVAETRRVEETLKRWEFAERQRRRTARESVHHTSGLSLLSSVTRTANLVISGRNSIGTSAGPGNAHTFKSYETVNVAREGYAVPLDDIDHTRQDIAVHSPSASLFDRKTSSDTGRGSASGSGTSENPFVHPSERTRTQTPTPAPMTLSPLLTPVTPTPMIPPCSPPSPSPFGDTYAQQAMQGDLTTRISAESKTHARKRSLGNRAFPVPPPRPLGLFPPPHATQPQPTSQPVLRSPQPRRCQDPEERQEVRWWHDWLCGCGENPDRGGDNQAGRTNPFE</sequence>
<name>A0A8I2YU54_9AGAM</name>
<feature type="compositionally biased region" description="Pro residues" evidence="1">
    <location>
        <begin position="298"/>
        <end position="313"/>
    </location>
</feature>
<evidence type="ECO:0000313" key="2">
    <source>
        <dbReference type="EMBL" id="KAG6378180.1"/>
    </source>
</evidence>
<dbReference type="AlphaFoldDB" id="A0A8I2YU54"/>
<evidence type="ECO:0000313" key="3">
    <source>
        <dbReference type="Proteomes" id="UP000683000"/>
    </source>
</evidence>
<feature type="region of interest" description="Disordered" evidence="1">
    <location>
        <begin position="72"/>
        <end position="94"/>
    </location>
</feature>
<gene>
    <name evidence="2" type="ORF">JVT61DRAFT_13873</name>
</gene>
<dbReference type="OrthoDB" id="3358973at2759"/>
<protein>
    <submittedName>
        <fullName evidence="2">Uncharacterized protein</fullName>
    </submittedName>
</protein>
<keyword evidence="3" id="KW-1185">Reference proteome</keyword>
<feature type="region of interest" description="Disordered" evidence="1">
    <location>
        <begin position="282"/>
        <end position="339"/>
    </location>
</feature>
<reference evidence="2" key="1">
    <citation type="submission" date="2021-03" db="EMBL/GenBank/DDBJ databases">
        <title>Evolutionary innovations through gain and loss of genes in the ectomycorrhizal Boletales.</title>
        <authorList>
            <person name="Wu G."/>
            <person name="Miyauchi S."/>
            <person name="Morin E."/>
            <person name="Yang Z.-L."/>
            <person name="Xu J."/>
            <person name="Martin F.M."/>
        </authorList>
    </citation>
    <scope>NUCLEOTIDE SEQUENCE</scope>
    <source>
        <strain evidence="2">BR01</strain>
    </source>
</reference>
<feature type="compositionally biased region" description="Pro residues" evidence="1">
    <location>
        <begin position="246"/>
        <end position="260"/>
    </location>
</feature>
<accession>A0A8I2YU54</accession>
<dbReference type="EMBL" id="JAGFBS010000007">
    <property type="protein sequence ID" value="KAG6378180.1"/>
    <property type="molecule type" value="Genomic_DNA"/>
</dbReference>
<organism evidence="2 3">
    <name type="scientific">Boletus reticuloceps</name>
    <dbReference type="NCBI Taxonomy" id="495285"/>
    <lineage>
        <taxon>Eukaryota</taxon>
        <taxon>Fungi</taxon>
        <taxon>Dikarya</taxon>
        <taxon>Basidiomycota</taxon>
        <taxon>Agaricomycotina</taxon>
        <taxon>Agaricomycetes</taxon>
        <taxon>Agaricomycetidae</taxon>
        <taxon>Boletales</taxon>
        <taxon>Boletineae</taxon>
        <taxon>Boletaceae</taxon>
        <taxon>Boletoideae</taxon>
        <taxon>Boletus</taxon>
    </lineage>
</organism>
<dbReference type="Proteomes" id="UP000683000">
    <property type="component" value="Unassembled WGS sequence"/>
</dbReference>
<feature type="compositionally biased region" description="Low complexity" evidence="1">
    <location>
        <begin position="202"/>
        <end position="215"/>
    </location>
</feature>
<feature type="compositionally biased region" description="Low complexity" evidence="1">
    <location>
        <begin position="235"/>
        <end position="245"/>
    </location>
</feature>
<proteinExistence type="predicted"/>